<dbReference type="InterPro" id="IPR051886">
    <property type="entry name" value="Seed_Dev/Stress_Resp_Reg"/>
</dbReference>
<dbReference type="EMBL" id="JAPFFI010000027">
    <property type="protein sequence ID" value="KAJ6301628.1"/>
    <property type="molecule type" value="Genomic_DNA"/>
</dbReference>
<proteinExistence type="predicted"/>
<dbReference type="PANTHER" id="PTHR46354">
    <property type="entry name" value="DOG1 DOMAIN-CONTAINING PROTEIN"/>
    <property type="match status" value="1"/>
</dbReference>
<sequence>MSSSSSFTRFYDTWFDQLNQLLEQLRIAPKPPSSQDDRSHLSSLAQKILLGPPASRGRFTGFLGWRPTTLFHLVYTESSILFEFHIADILKGQSTGDLGDLSPNQFRRVSELQCETVKEENAITGELSEWQDSAAEVMLGPFTDLGDKIGRLVSVVKKADDLRLRTIRRVVDLLTTQQAVEFLVAAGELQFGVYRVGEGGWITVHVAVLDAAPYLVVFGASVTILCARRCRPRCCLRFCTLEESPNTVGCQP</sequence>
<dbReference type="Proteomes" id="UP001141253">
    <property type="component" value="Chromosome 16"/>
</dbReference>
<feature type="domain" description="DOG1" evidence="1">
    <location>
        <begin position="1"/>
        <end position="203"/>
    </location>
</feature>
<keyword evidence="3" id="KW-1185">Reference proteome</keyword>
<dbReference type="PANTHER" id="PTHR46354:SF12">
    <property type="entry name" value="DNA-BINDING PROTEIN-LIKE PROTEIN"/>
    <property type="match status" value="1"/>
</dbReference>
<evidence type="ECO:0000259" key="1">
    <source>
        <dbReference type="PROSITE" id="PS51806"/>
    </source>
</evidence>
<name>A0ABQ8ZIL6_9ROSI</name>
<organism evidence="2 3">
    <name type="scientific">Salix suchowensis</name>
    <dbReference type="NCBI Taxonomy" id="1278906"/>
    <lineage>
        <taxon>Eukaryota</taxon>
        <taxon>Viridiplantae</taxon>
        <taxon>Streptophyta</taxon>
        <taxon>Embryophyta</taxon>
        <taxon>Tracheophyta</taxon>
        <taxon>Spermatophyta</taxon>
        <taxon>Magnoliopsida</taxon>
        <taxon>eudicotyledons</taxon>
        <taxon>Gunneridae</taxon>
        <taxon>Pentapetalae</taxon>
        <taxon>rosids</taxon>
        <taxon>fabids</taxon>
        <taxon>Malpighiales</taxon>
        <taxon>Salicaceae</taxon>
        <taxon>Saliceae</taxon>
        <taxon>Salix</taxon>
    </lineage>
</organism>
<dbReference type="InterPro" id="IPR025422">
    <property type="entry name" value="TGA_domain"/>
</dbReference>
<accession>A0ABQ8ZIL6</accession>
<dbReference type="PROSITE" id="PS51806">
    <property type="entry name" value="DOG1"/>
    <property type="match status" value="1"/>
</dbReference>
<gene>
    <name evidence="2" type="ORF">OIU77_015854</name>
</gene>
<evidence type="ECO:0000313" key="3">
    <source>
        <dbReference type="Proteomes" id="UP001141253"/>
    </source>
</evidence>
<protein>
    <recommendedName>
        <fullName evidence="1">DOG1 domain-containing protein</fullName>
    </recommendedName>
</protein>
<evidence type="ECO:0000313" key="2">
    <source>
        <dbReference type="EMBL" id="KAJ6301628.1"/>
    </source>
</evidence>
<comment type="caution">
    <text evidence="2">The sequence shown here is derived from an EMBL/GenBank/DDBJ whole genome shotgun (WGS) entry which is preliminary data.</text>
</comment>
<reference evidence="2" key="2">
    <citation type="journal article" date="2023" name="Int. J. Mol. Sci.">
        <title>De Novo Assembly and Annotation of 11 Diverse Shrub Willow (Salix) Genomes Reveals Novel Gene Organization in Sex-Linked Regions.</title>
        <authorList>
            <person name="Hyden B."/>
            <person name="Feng K."/>
            <person name="Yates T.B."/>
            <person name="Jawdy S."/>
            <person name="Cereghino C."/>
            <person name="Smart L.B."/>
            <person name="Muchero W."/>
        </authorList>
    </citation>
    <scope>NUCLEOTIDE SEQUENCE</scope>
    <source>
        <tissue evidence="2">Shoot tip</tissue>
    </source>
</reference>
<reference evidence="2" key="1">
    <citation type="submission" date="2022-10" db="EMBL/GenBank/DDBJ databases">
        <authorList>
            <person name="Hyden B.L."/>
            <person name="Feng K."/>
            <person name="Yates T."/>
            <person name="Jawdy S."/>
            <person name="Smart L.B."/>
            <person name="Muchero W."/>
        </authorList>
    </citation>
    <scope>NUCLEOTIDE SEQUENCE</scope>
    <source>
        <tissue evidence="2">Shoot tip</tissue>
    </source>
</reference>